<dbReference type="Proteomes" id="UP000737018">
    <property type="component" value="Unassembled WGS sequence"/>
</dbReference>
<sequence>MPLYKLKLQAKTQDIPRKLKTPKPQAPTVLSLPLCSSVSFLRSQSKLDEIEESSSEFSISLSFRRLVGWHYDRLAKFATSGVMRDASQGLTIHSWSIKACPENLFSFTKMS</sequence>
<reference evidence="1" key="1">
    <citation type="submission" date="2020-03" db="EMBL/GenBank/DDBJ databases">
        <title>Castanea mollissima Vanexum genome sequencing.</title>
        <authorList>
            <person name="Staton M."/>
        </authorList>
    </citation>
    <scope>NUCLEOTIDE SEQUENCE</scope>
    <source>
        <tissue evidence="1">Leaf</tissue>
    </source>
</reference>
<proteinExistence type="predicted"/>
<dbReference type="AlphaFoldDB" id="A0A8J4RE65"/>
<evidence type="ECO:0000313" key="1">
    <source>
        <dbReference type="EMBL" id="KAF3971586.1"/>
    </source>
</evidence>
<name>A0A8J4RE65_9ROSI</name>
<evidence type="ECO:0000313" key="2">
    <source>
        <dbReference type="Proteomes" id="UP000737018"/>
    </source>
</evidence>
<gene>
    <name evidence="1" type="ORF">CMV_004835</name>
</gene>
<protein>
    <submittedName>
        <fullName evidence="1">Uncharacterized protein</fullName>
    </submittedName>
</protein>
<dbReference type="EMBL" id="JRKL02000413">
    <property type="protein sequence ID" value="KAF3971586.1"/>
    <property type="molecule type" value="Genomic_DNA"/>
</dbReference>
<organism evidence="1 2">
    <name type="scientific">Castanea mollissima</name>
    <name type="common">Chinese chestnut</name>
    <dbReference type="NCBI Taxonomy" id="60419"/>
    <lineage>
        <taxon>Eukaryota</taxon>
        <taxon>Viridiplantae</taxon>
        <taxon>Streptophyta</taxon>
        <taxon>Embryophyta</taxon>
        <taxon>Tracheophyta</taxon>
        <taxon>Spermatophyta</taxon>
        <taxon>Magnoliopsida</taxon>
        <taxon>eudicotyledons</taxon>
        <taxon>Gunneridae</taxon>
        <taxon>Pentapetalae</taxon>
        <taxon>rosids</taxon>
        <taxon>fabids</taxon>
        <taxon>Fagales</taxon>
        <taxon>Fagaceae</taxon>
        <taxon>Castanea</taxon>
    </lineage>
</organism>
<keyword evidence="2" id="KW-1185">Reference proteome</keyword>
<comment type="caution">
    <text evidence="1">The sequence shown here is derived from an EMBL/GenBank/DDBJ whole genome shotgun (WGS) entry which is preliminary data.</text>
</comment>
<accession>A0A8J4RE65</accession>